<sequence>MSHWIDFLEKNAHVYDDKVAIIDQETNRRLTYAELNREVDQWAAVLSHHGVSKDDPIAFLNTTNCLLHVTLMLACSKIGAFFVPLNFRLSNPEIENVVKALGPKLYVGVGEKVLNVDVPYLDTKQVNLNEYTSYPENKSTLDDTILMLYTSGSTGVPKGVMFHGNMLLTNQIETCKGWGLTPDDITLVETPFFHTGGYNVLLLPLLYLGGTAILAQSFNPDNVFNCIEKEKVSVYFGVPTMFQMLLEKPRFNECDFSSIRFFVSGGAACSIPMIEEYQKKGLMFKQGFGLTEVGPNCFLLDEKDAIKKAGSIGRPMPHSRVRVINKEGKDVAANEAGELLLAGPHVCVGYYKNPKAFEETFKDNYFYTGDLVRFDNDGFFYVVGRIKDMYISGGENVYPGEVEKQITTHPKISEAVVVSVPNEKWGEVGFAFLKTDGENLSSETLREYLNPLLSRYKHPQHVYCMKEFPLLPNGKVDRKELKKKALELV</sequence>
<dbReference type="Proteomes" id="UP000235584">
    <property type="component" value="Chromosome"/>
</dbReference>
<dbReference type="Pfam" id="PF00501">
    <property type="entry name" value="AMP-binding"/>
    <property type="match status" value="1"/>
</dbReference>
<dbReference type="EMBL" id="CP025704">
    <property type="protein sequence ID" value="AUN98475.1"/>
    <property type="molecule type" value="Genomic_DNA"/>
</dbReference>
<keyword evidence="2" id="KW-1185">Reference proteome</keyword>
<dbReference type="Pfam" id="PF13193">
    <property type="entry name" value="AMP-binding_C"/>
    <property type="match status" value="1"/>
</dbReference>
<dbReference type="InterPro" id="IPR042099">
    <property type="entry name" value="ANL_N_sf"/>
</dbReference>
<reference evidence="1 2" key="1">
    <citation type="submission" date="2018-01" db="EMBL/GenBank/DDBJ databases">
        <title>Complete genome sequence of Bacteriovorax stolpii DSM12778.</title>
        <authorList>
            <person name="Tang B."/>
            <person name="Chang J."/>
        </authorList>
    </citation>
    <scope>NUCLEOTIDE SEQUENCE [LARGE SCALE GENOMIC DNA]</scope>
    <source>
        <strain evidence="1 2">DSM 12778</strain>
    </source>
</reference>
<dbReference type="RefSeq" id="WP_102243766.1">
    <property type="nucleotide sequence ID" value="NZ_CP025704.1"/>
</dbReference>
<dbReference type="PROSITE" id="PS00455">
    <property type="entry name" value="AMP_BINDING"/>
    <property type="match status" value="1"/>
</dbReference>
<dbReference type="InterPro" id="IPR020845">
    <property type="entry name" value="AMP-binding_CS"/>
</dbReference>
<dbReference type="Gene3D" id="3.30.300.30">
    <property type="match status" value="1"/>
</dbReference>
<dbReference type="SUPFAM" id="SSF56801">
    <property type="entry name" value="Acetyl-CoA synthetase-like"/>
    <property type="match status" value="1"/>
</dbReference>
<dbReference type="InterPro" id="IPR050237">
    <property type="entry name" value="ATP-dep_AMP-bd_enzyme"/>
</dbReference>
<proteinExistence type="predicted"/>
<dbReference type="Gene3D" id="3.40.50.12780">
    <property type="entry name" value="N-terminal domain of ligase-like"/>
    <property type="match status" value="1"/>
</dbReference>
<protein>
    <submittedName>
        <fullName evidence="1">Uncharacterized protein</fullName>
    </submittedName>
</protein>
<dbReference type="InterPro" id="IPR025110">
    <property type="entry name" value="AMP-bd_C"/>
</dbReference>
<dbReference type="GO" id="GO:0016878">
    <property type="term" value="F:acid-thiol ligase activity"/>
    <property type="evidence" value="ECO:0007669"/>
    <property type="project" value="UniProtKB-ARBA"/>
</dbReference>
<dbReference type="InterPro" id="IPR000873">
    <property type="entry name" value="AMP-dep_synth/lig_dom"/>
</dbReference>
<dbReference type="PANTHER" id="PTHR43767">
    <property type="entry name" value="LONG-CHAIN-FATTY-ACID--COA LIGASE"/>
    <property type="match status" value="1"/>
</dbReference>
<gene>
    <name evidence="1" type="ORF">C0V70_10230</name>
</gene>
<evidence type="ECO:0000313" key="1">
    <source>
        <dbReference type="EMBL" id="AUN98475.1"/>
    </source>
</evidence>
<dbReference type="KEGG" id="bsto:C0V70_10230"/>
<dbReference type="PANTHER" id="PTHR43767:SF1">
    <property type="entry name" value="NONRIBOSOMAL PEPTIDE SYNTHASE PES1 (EUROFUNG)-RELATED"/>
    <property type="match status" value="1"/>
</dbReference>
<organism evidence="1 2">
    <name type="scientific">Bacteriovorax stolpii</name>
    <name type="common">Bdellovibrio stolpii</name>
    <dbReference type="NCBI Taxonomy" id="960"/>
    <lineage>
        <taxon>Bacteria</taxon>
        <taxon>Pseudomonadati</taxon>
        <taxon>Bdellovibrionota</taxon>
        <taxon>Bacteriovoracia</taxon>
        <taxon>Bacteriovoracales</taxon>
        <taxon>Bacteriovoracaceae</taxon>
        <taxon>Bacteriovorax</taxon>
    </lineage>
</organism>
<name>A0A2K9NTR7_BACTC</name>
<accession>A0A2K9NTR7</accession>
<dbReference type="AlphaFoldDB" id="A0A2K9NTR7"/>
<dbReference type="InterPro" id="IPR045851">
    <property type="entry name" value="AMP-bd_C_sf"/>
</dbReference>
<evidence type="ECO:0000313" key="2">
    <source>
        <dbReference type="Proteomes" id="UP000235584"/>
    </source>
</evidence>